<name>A0ABT0N7Y9_9GAMM</name>
<feature type="region of interest" description="Disordered" evidence="1">
    <location>
        <begin position="1"/>
        <end position="35"/>
    </location>
</feature>
<dbReference type="NCBIfam" id="NF046101">
    <property type="entry name" value="PA3496_fam"/>
    <property type="match status" value="1"/>
</dbReference>
<accession>A0ABT0N7Y9</accession>
<keyword evidence="3" id="KW-1185">Reference proteome</keyword>
<evidence type="ECO:0000313" key="2">
    <source>
        <dbReference type="EMBL" id="MCL2914576.1"/>
    </source>
</evidence>
<reference evidence="2 3" key="1">
    <citation type="submission" date="2022-01" db="EMBL/GenBank/DDBJ databases">
        <title>Whole genome-based taxonomy of the Shewanellaceae.</title>
        <authorList>
            <person name="Martin-Rodriguez A.J."/>
        </authorList>
    </citation>
    <scope>NUCLEOTIDE SEQUENCE [LARGE SCALE GENOMIC DNA]</scope>
    <source>
        <strain evidence="2 3">DSM 21332</strain>
    </source>
</reference>
<sequence length="57" mass="6637">MPQIVNSLAGDDLEMDDMSQPTNPQAAKSMEQKRKLKRRLDDYFEQRELRKALGLDD</sequence>
<dbReference type="RefSeq" id="WP_249249252.1">
    <property type="nucleotide sequence ID" value="NZ_JAKIKT010000004.1"/>
</dbReference>
<protein>
    <submittedName>
        <fullName evidence="2">Uncharacterized protein</fullName>
    </submittedName>
</protein>
<gene>
    <name evidence="2" type="ORF">L2725_12440</name>
</gene>
<dbReference type="EMBL" id="JAKIKT010000004">
    <property type="protein sequence ID" value="MCL2914576.1"/>
    <property type="molecule type" value="Genomic_DNA"/>
</dbReference>
<comment type="caution">
    <text evidence="2">The sequence shown here is derived from an EMBL/GenBank/DDBJ whole genome shotgun (WGS) entry which is preliminary data.</text>
</comment>
<dbReference type="Proteomes" id="UP001202831">
    <property type="component" value="Unassembled WGS sequence"/>
</dbReference>
<dbReference type="InterPro" id="IPR058059">
    <property type="entry name" value="PA3496-like"/>
</dbReference>
<evidence type="ECO:0000313" key="3">
    <source>
        <dbReference type="Proteomes" id="UP001202831"/>
    </source>
</evidence>
<proteinExistence type="predicted"/>
<evidence type="ECO:0000256" key="1">
    <source>
        <dbReference type="SAM" id="MobiDB-lite"/>
    </source>
</evidence>
<organism evidence="2 3">
    <name type="scientific">Shewanella corallii</name>
    <dbReference type="NCBI Taxonomy" id="560080"/>
    <lineage>
        <taxon>Bacteria</taxon>
        <taxon>Pseudomonadati</taxon>
        <taxon>Pseudomonadota</taxon>
        <taxon>Gammaproteobacteria</taxon>
        <taxon>Alteromonadales</taxon>
        <taxon>Shewanellaceae</taxon>
        <taxon>Shewanella</taxon>
    </lineage>
</organism>